<protein>
    <submittedName>
        <fullName evidence="6">Peptide ABC transporter substrate-binding protein</fullName>
    </submittedName>
</protein>
<dbReference type="InterPro" id="IPR006311">
    <property type="entry name" value="TAT_signal"/>
</dbReference>
<organism evidence="6 7">
    <name type="scientific">Bradyrhizobium denitrificans</name>
    <dbReference type="NCBI Taxonomy" id="2734912"/>
    <lineage>
        <taxon>Bacteria</taxon>
        <taxon>Pseudomonadati</taxon>
        <taxon>Pseudomonadota</taxon>
        <taxon>Alphaproteobacteria</taxon>
        <taxon>Hyphomicrobiales</taxon>
        <taxon>Nitrobacteraceae</taxon>
        <taxon>Bradyrhizobium</taxon>
    </lineage>
</organism>
<dbReference type="SUPFAM" id="SSF53850">
    <property type="entry name" value="Periplasmic binding protein-like II"/>
    <property type="match status" value="1"/>
</dbReference>
<evidence type="ECO:0000313" key="6">
    <source>
        <dbReference type="EMBL" id="MBR1137740.1"/>
    </source>
</evidence>
<dbReference type="Proteomes" id="UP001314635">
    <property type="component" value="Unassembled WGS sequence"/>
</dbReference>
<dbReference type="PROSITE" id="PS51318">
    <property type="entry name" value="TAT"/>
    <property type="match status" value="1"/>
</dbReference>
<feature type="domain" description="Solute-binding protein family 5" evidence="5">
    <location>
        <begin position="82"/>
        <end position="428"/>
    </location>
</feature>
<dbReference type="PANTHER" id="PTHR30290">
    <property type="entry name" value="PERIPLASMIC BINDING COMPONENT OF ABC TRANSPORTER"/>
    <property type="match status" value="1"/>
</dbReference>
<feature type="chain" id="PRO_5045364055" evidence="4">
    <location>
        <begin position="34"/>
        <end position="513"/>
    </location>
</feature>
<dbReference type="Pfam" id="PF00496">
    <property type="entry name" value="SBP_bac_5"/>
    <property type="match status" value="1"/>
</dbReference>
<keyword evidence="3 4" id="KW-0732">Signal</keyword>
<evidence type="ECO:0000256" key="2">
    <source>
        <dbReference type="ARBA" id="ARBA00005695"/>
    </source>
</evidence>
<sequence>MRDHQISRRTMLQLAGAAALPLAAGLPIHSARAAASTLTIAYNVNLPSFDPTVGVSAVNPTIQSIYQAIFDPYIGQAADLSFKPGLLTKWGWNEDRSKVTMELRSDATWHDGSKVTPEDVVWSLTRAADPKGGNPIQFVWSKINNFKIDGQTITADVVEFEPVLFKWMAFLTGYVLPKAYYEKVGAEGFEKAPIGSGPYKVDAFERNAFLRLKAHPGYWGPKPAFDTVVFKFVTDPTSRVAEIESGGSDITFEIPYEEFDRLKAKPNLAGLTQPISDIGMIFLTDIDPMLDRNVRLAANHAIDKKAIVEKLLRGYGVPIDTLEAPGYAAFDPSIKTACDPELAKSLLAKSGYSTAKPVKFTIQTTRGFKPKDYEMVQAIAGMWRKVGIEANIEVYEIAQHFELRARHALAPAAFYNWGNAIGDPTTSTGFAMFGPSPHSAWKGKDLIERIGPLWGEKDDAKRIAGWKAVDKYIAEEGEVIPLLQYVQPIIHKKGLKVVPQANGMILPQLVTQG</sequence>
<accession>A0ABS5G9B1</accession>
<comment type="subcellular location">
    <subcellularLocation>
        <location evidence="1">Periplasm</location>
    </subcellularLocation>
</comment>
<gene>
    <name evidence="6" type="ORF">JQ619_18380</name>
</gene>
<evidence type="ECO:0000259" key="5">
    <source>
        <dbReference type="Pfam" id="PF00496"/>
    </source>
</evidence>
<evidence type="ECO:0000313" key="7">
    <source>
        <dbReference type="Proteomes" id="UP001314635"/>
    </source>
</evidence>
<evidence type="ECO:0000256" key="4">
    <source>
        <dbReference type="SAM" id="SignalP"/>
    </source>
</evidence>
<comment type="caution">
    <text evidence="6">The sequence shown here is derived from an EMBL/GenBank/DDBJ whole genome shotgun (WGS) entry which is preliminary data.</text>
</comment>
<keyword evidence="7" id="KW-1185">Reference proteome</keyword>
<dbReference type="InterPro" id="IPR030678">
    <property type="entry name" value="Peptide/Ni-bd"/>
</dbReference>
<comment type="similarity">
    <text evidence="2">Belongs to the bacterial solute-binding protein 5 family.</text>
</comment>
<dbReference type="PANTHER" id="PTHR30290:SF38">
    <property type="entry name" value="D,D-DIPEPTIDE-BINDING PERIPLASMIC PROTEIN DDPA-RELATED"/>
    <property type="match status" value="1"/>
</dbReference>
<dbReference type="InterPro" id="IPR000914">
    <property type="entry name" value="SBP_5_dom"/>
</dbReference>
<dbReference type="Gene3D" id="3.10.105.10">
    <property type="entry name" value="Dipeptide-binding Protein, Domain 3"/>
    <property type="match status" value="1"/>
</dbReference>
<evidence type="ECO:0000256" key="3">
    <source>
        <dbReference type="ARBA" id="ARBA00022729"/>
    </source>
</evidence>
<dbReference type="EMBL" id="JAFCLK010000016">
    <property type="protein sequence ID" value="MBR1137740.1"/>
    <property type="molecule type" value="Genomic_DNA"/>
</dbReference>
<dbReference type="RefSeq" id="WP_172236954.1">
    <property type="nucleotide sequence ID" value="NZ_JABFDP010000013.1"/>
</dbReference>
<feature type="signal peptide" evidence="4">
    <location>
        <begin position="1"/>
        <end position="33"/>
    </location>
</feature>
<dbReference type="Gene3D" id="3.90.76.10">
    <property type="entry name" value="Dipeptide-binding Protein, Domain 1"/>
    <property type="match status" value="1"/>
</dbReference>
<evidence type="ECO:0000256" key="1">
    <source>
        <dbReference type="ARBA" id="ARBA00004418"/>
    </source>
</evidence>
<proteinExistence type="inferred from homology"/>
<name>A0ABS5G9B1_9BRAD</name>
<dbReference type="InterPro" id="IPR039424">
    <property type="entry name" value="SBP_5"/>
</dbReference>
<reference evidence="7" key="1">
    <citation type="journal article" date="2021" name="ISME J.">
        <title>Evolutionary origin and ecological implication of a unique nif island in free-living Bradyrhizobium lineages.</title>
        <authorList>
            <person name="Tao J."/>
        </authorList>
    </citation>
    <scope>NUCLEOTIDE SEQUENCE [LARGE SCALE GENOMIC DNA]</scope>
    <source>
        <strain evidence="7">SZCCT0094</strain>
    </source>
</reference>
<dbReference type="Gene3D" id="3.40.190.10">
    <property type="entry name" value="Periplasmic binding protein-like II"/>
    <property type="match status" value="1"/>
</dbReference>
<dbReference type="PIRSF" id="PIRSF002741">
    <property type="entry name" value="MppA"/>
    <property type="match status" value="1"/>
</dbReference>